<dbReference type="PANTHER" id="PTHR47670:SF1">
    <property type="entry name" value="ADENYLYLSULFATASE HINT3"/>
    <property type="match status" value="1"/>
</dbReference>
<dbReference type="Pfam" id="PF01230">
    <property type="entry name" value="HIT"/>
    <property type="match status" value="1"/>
</dbReference>
<sequence length="273" mass="29663">MSQPNTKQRQRPQADVAQVDRKQLDQTDPLQGDRKQRPQVNRTKGPSTTTSSSASLSRKMLTPSSIHPSVASGKSPTSTSTQSSSSLGPSQPPSSKLSSQPSSSNTVAKKPAGMADAKKPKIPLKDRKCIFCPIIKDVKNAVTKVHLNEEWDKEFLVVQPIGPVTEGHVLVIPRVHVQDATSDPEIFGKTCAAAARVARKLYPGMAVNFANNEGELAEQSVPHLHVHVVPRRPDDGLVNFWTTQIPGHYNTTGRPEHPEHVRPKFPPKPTAAA</sequence>
<evidence type="ECO:0000313" key="5">
    <source>
        <dbReference type="Proteomes" id="UP000019373"/>
    </source>
</evidence>
<dbReference type="EMBL" id="KE720942">
    <property type="protein sequence ID" value="ERF73566.1"/>
    <property type="molecule type" value="Genomic_DNA"/>
</dbReference>
<dbReference type="OrthoDB" id="672793at2759"/>
<dbReference type="InterPro" id="IPR019808">
    <property type="entry name" value="Histidine_triad_CS"/>
</dbReference>
<protein>
    <recommendedName>
        <fullName evidence="3">HIT domain-containing protein</fullName>
    </recommendedName>
</protein>
<feature type="compositionally biased region" description="Basic and acidic residues" evidence="2">
    <location>
        <begin position="18"/>
        <end position="36"/>
    </location>
</feature>
<evidence type="ECO:0000256" key="2">
    <source>
        <dbReference type="SAM" id="MobiDB-lite"/>
    </source>
</evidence>
<dbReference type="PANTHER" id="PTHR47670">
    <property type="entry name" value="ADENYLYLSULFATASE HINT3"/>
    <property type="match status" value="1"/>
</dbReference>
<dbReference type="GO" id="GO:0006790">
    <property type="term" value="P:sulfur compound metabolic process"/>
    <property type="evidence" value="ECO:0007669"/>
    <property type="project" value="TreeGrafter"/>
</dbReference>
<dbReference type="PROSITE" id="PS00892">
    <property type="entry name" value="HIT_1"/>
    <property type="match status" value="1"/>
</dbReference>
<dbReference type="GeneID" id="19242382"/>
<name>U1GNQ5_ENDPU</name>
<dbReference type="InterPro" id="IPR036265">
    <property type="entry name" value="HIT-like_sf"/>
</dbReference>
<organism evidence="4 5">
    <name type="scientific">Endocarpon pusillum (strain Z07020 / HMAS-L-300199)</name>
    <name type="common">Lichen-forming fungus</name>
    <dbReference type="NCBI Taxonomy" id="1263415"/>
    <lineage>
        <taxon>Eukaryota</taxon>
        <taxon>Fungi</taxon>
        <taxon>Dikarya</taxon>
        <taxon>Ascomycota</taxon>
        <taxon>Pezizomycotina</taxon>
        <taxon>Eurotiomycetes</taxon>
        <taxon>Chaetothyriomycetidae</taxon>
        <taxon>Verrucariales</taxon>
        <taxon>Verrucariaceae</taxon>
        <taxon>Endocarpon</taxon>
    </lineage>
</organism>
<feature type="compositionally biased region" description="Low complexity" evidence="2">
    <location>
        <begin position="72"/>
        <end position="104"/>
    </location>
</feature>
<dbReference type="GO" id="GO:0047627">
    <property type="term" value="F:adenylylsulfatase activity"/>
    <property type="evidence" value="ECO:0007669"/>
    <property type="project" value="TreeGrafter"/>
</dbReference>
<dbReference type="PROSITE" id="PS51084">
    <property type="entry name" value="HIT_2"/>
    <property type="match status" value="1"/>
</dbReference>
<dbReference type="Gene3D" id="3.30.428.10">
    <property type="entry name" value="HIT-like"/>
    <property type="match status" value="1"/>
</dbReference>
<dbReference type="SUPFAM" id="SSF54197">
    <property type="entry name" value="HIT-like"/>
    <property type="match status" value="1"/>
</dbReference>
<keyword evidence="5" id="KW-1185">Reference proteome</keyword>
<dbReference type="AlphaFoldDB" id="U1GNQ5"/>
<feature type="region of interest" description="Disordered" evidence="2">
    <location>
        <begin position="1"/>
        <end position="120"/>
    </location>
</feature>
<evidence type="ECO:0000256" key="1">
    <source>
        <dbReference type="PROSITE-ProRule" id="PRU00464"/>
    </source>
</evidence>
<dbReference type="eggNOG" id="KOG3275">
    <property type="taxonomic scope" value="Eukaryota"/>
</dbReference>
<feature type="short sequence motif" description="Histidine triad motif" evidence="1">
    <location>
        <begin position="223"/>
        <end position="227"/>
    </location>
</feature>
<evidence type="ECO:0000313" key="4">
    <source>
        <dbReference type="EMBL" id="ERF73566.1"/>
    </source>
</evidence>
<gene>
    <name evidence="4" type="ORF">EPUS_07500</name>
</gene>
<feature type="domain" description="HIT" evidence="3">
    <location>
        <begin position="130"/>
        <end position="238"/>
    </location>
</feature>
<accession>U1GNQ5</accession>
<reference evidence="5" key="1">
    <citation type="journal article" date="2014" name="BMC Genomics">
        <title>Genome characteristics reveal the impact of lichenization on lichen-forming fungus Endocarpon pusillum Hedwig (Verrucariales, Ascomycota).</title>
        <authorList>
            <person name="Wang Y.-Y."/>
            <person name="Liu B."/>
            <person name="Zhang X.-Y."/>
            <person name="Zhou Q.-M."/>
            <person name="Zhang T."/>
            <person name="Li H."/>
            <person name="Yu Y.-F."/>
            <person name="Zhang X.-L."/>
            <person name="Hao X.-Y."/>
            <person name="Wang M."/>
            <person name="Wang L."/>
            <person name="Wei J.-C."/>
        </authorList>
    </citation>
    <scope>NUCLEOTIDE SEQUENCE [LARGE SCALE GENOMIC DNA]</scope>
    <source>
        <strain evidence="5">Z07020 / HMAS-L-300199</strain>
    </source>
</reference>
<feature type="region of interest" description="Disordered" evidence="2">
    <location>
        <begin position="248"/>
        <end position="273"/>
    </location>
</feature>
<proteinExistence type="predicted"/>
<dbReference type="RefSeq" id="XP_007800768.1">
    <property type="nucleotide sequence ID" value="XM_007802577.1"/>
</dbReference>
<dbReference type="InterPro" id="IPR011146">
    <property type="entry name" value="HIT-like"/>
</dbReference>
<dbReference type="GO" id="GO:0009150">
    <property type="term" value="P:purine ribonucleotide metabolic process"/>
    <property type="evidence" value="ECO:0007669"/>
    <property type="project" value="TreeGrafter"/>
</dbReference>
<evidence type="ECO:0000259" key="3">
    <source>
        <dbReference type="PROSITE" id="PS51084"/>
    </source>
</evidence>
<dbReference type="HOGENOM" id="CLU_1019528_0_0_1"/>
<feature type="compositionally biased region" description="Pro residues" evidence="2">
    <location>
        <begin position="264"/>
        <end position="273"/>
    </location>
</feature>
<dbReference type="Proteomes" id="UP000019373">
    <property type="component" value="Unassembled WGS sequence"/>
</dbReference>
<feature type="compositionally biased region" description="Low complexity" evidence="2">
    <location>
        <begin position="47"/>
        <end position="57"/>
    </location>
</feature>